<dbReference type="Pfam" id="PF04134">
    <property type="entry name" value="DCC1-like"/>
    <property type="match status" value="1"/>
</dbReference>
<name>A0A081KGZ0_9GAMM</name>
<dbReference type="PANTHER" id="PTHR34290:SF2">
    <property type="entry name" value="OS04G0668800 PROTEIN"/>
    <property type="match status" value="1"/>
</dbReference>
<dbReference type="RefSeq" id="WP_051087810.1">
    <property type="nucleotide sequence ID" value="NZ_JOJP01000001.1"/>
</dbReference>
<evidence type="ECO:0000313" key="1">
    <source>
        <dbReference type="EMBL" id="KEI73416.1"/>
    </source>
</evidence>
<protein>
    <recommendedName>
        <fullName evidence="3">Thiol-disulfide oxidoreductase</fullName>
    </recommendedName>
</protein>
<proteinExistence type="predicted"/>
<dbReference type="GO" id="GO:0015035">
    <property type="term" value="F:protein-disulfide reductase activity"/>
    <property type="evidence" value="ECO:0007669"/>
    <property type="project" value="InterPro"/>
</dbReference>
<dbReference type="eggNOG" id="COG3011">
    <property type="taxonomic scope" value="Bacteria"/>
</dbReference>
<evidence type="ECO:0000313" key="2">
    <source>
        <dbReference type="Proteomes" id="UP000027997"/>
    </source>
</evidence>
<keyword evidence="2" id="KW-1185">Reference proteome</keyword>
<dbReference type="STRING" id="305900.GV64_24210"/>
<comment type="caution">
    <text evidence="1">The sequence shown here is derived from an EMBL/GenBank/DDBJ whole genome shotgun (WGS) entry which is preliminary data.</text>
</comment>
<dbReference type="PANTHER" id="PTHR34290">
    <property type="entry name" value="SI:CH73-390P7.2"/>
    <property type="match status" value="1"/>
</dbReference>
<dbReference type="InterPro" id="IPR007263">
    <property type="entry name" value="DCC1-like"/>
</dbReference>
<dbReference type="AlphaFoldDB" id="A0A081KGZ0"/>
<dbReference type="Proteomes" id="UP000027997">
    <property type="component" value="Unassembled WGS sequence"/>
</dbReference>
<evidence type="ECO:0008006" key="3">
    <source>
        <dbReference type="Google" id="ProtNLM"/>
    </source>
</evidence>
<sequence length="135" mass="15250">MVLKREEISLPVTLFYDGECPLCMREIDHLSKKNRKGLLKLVDIRQDGFQEKYPEFDVVELDRFIHAKLADGRIVKGVDATLAAWEAVGMGCFVAPLRWPGVACIADIGYSLFAKNRHGLSRRLGPFLGKNECKK</sequence>
<accession>A0A081KGZ0</accession>
<organism evidence="1 2">
    <name type="scientific">Endozoicomonas elysicola</name>
    <dbReference type="NCBI Taxonomy" id="305900"/>
    <lineage>
        <taxon>Bacteria</taxon>
        <taxon>Pseudomonadati</taxon>
        <taxon>Pseudomonadota</taxon>
        <taxon>Gammaproteobacteria</taxon>
        <taxon>Oceanospirillales</taxon>
        <taxon>Endozoicomonadaceae</taxon>
        <taxon>Endozoicomonas</taxon>
    </lineage>
</organism>
<dbReference type="EMBL" id="JOJP01000001">
    <property type="protein sequence ID" value="KEI73416.1"/>
    <property type="molecule type" value="Genomic_DNA"/>
</dbReference>
<reference evidence="1 2" key="1">
    <citation type="submission" date="2014-06" db="EMBL/GenBank/DDBJ databases">
        <title>Whole Genome Sequences of Three Symbiotic Endozoicomonas Bacteria.</title>
        <authorList>
            <person name="Neave M.J."/>
            <person name="Apprill A."/>
            <person name="Voolstra C.R."/>
        </authorList>
    </citation>
    <scope>NUCLEOTIDE SEQUENCE [LARGE SCALE GENOMIC DNA]</scope>
    <source>
        <strain evidence="1 2">DSM 22380</strain>
    </source>
</reference>
<dbReference type="InterPro" id="IPR044691">
    <property type="entry name" value="DCC1_Trx"/>
</dbReference>
<gene>
    <name evidence="1" type="ORF">GV64_24210</name>
</gene>